<organism evidence="3 4">
    <name type="scientific">Pleodorina starrii</name>
    <dbReference type="NCBI Taxonomy" id="330485"/>
    <lineage>
        <taxon>Eukaryota</taxon>
        <taxon>Viridiplantae</taxon>
        <taxon>Chlorophyta</taxon>
        <taxon>core chlorophytes</taxon>
        <taxon>Chlorophyceae</taxon>
        <taxon>CS clade</taxon>
        <taxon>Chlamydomonadales</taxon>
        <taxon>Volvocaceae</taxon>
        <taxon>Pleodorina</taxon>
    </lineage>
</organism>
<feature type="region of interest" description="Disordered" evidence="1">
    <location>
        <begin position="118"/>
        <end position="140"/>
    </location>
</feature>
<feature type="region of interest" description="Disordered" evidence="1">
    <location>
        <begin position="337"/>
        <end position="366"/>
    </location>
</feature>
<dbReference type="Proteomes" id="UP001165080">
    <property type="component" value="Unassembled WGS sequence"/>
</dbReference>
<feature type="transmembrane region" description="Helical" evidence="2">
    <location>
        <begin position="625"/>
        <end position="644"/>
    </location>
</feature>
<feature type="compositionally biased region" description="Pro residues" evidence="1">
    <location>
        <begin position="401"/>
        <end position="416"/>
    </location>
</feature>
<keyword evidence="2" id="KW-1133">Transmembrane helix</keyword>
<dbReference type="AlphaFoldDB" id="A0A9W6F4G4"/>
<accession>A0A9W6F4G4</accession>
<feature type="compositionally biased region" description="Low complexity" evidence="1">
    <location>
        <begin position="118"/>
        <end position="129"/>
    </location>
</feature>
<feature type="transmembrane region" description="Helical" evidence="2">
    <location>
        <begin position="593"/>
        <end position="613"/>
    </location>
</feature>
<sequence>MVPPPTVSGALFTSKMSVAVADPASMSSVDGTAPYVRYLVVQLNMSEAVQRFDLALALQLEGGVNLISAECLQSLEAAAEIVAAAAAVMVTTAGTAAATMEMTEAASASSLANATGVQLQQQQVEGQTTKASAPPPPLGTTAANSLNGGVLLGAADAAAAVTTGRPYVRSCVAVLYGFEDSTPVITLPAGAVADLTGNPSETPLVLKTRLTVPTPAVANLIGGLAPFLRASTVAGTALATTAAATAISLSTVSAKATLLQAAFHIQFLAMSANLASPGVSIAYREIARYLRWSVMSIRGNIPIIGSAFNMTRAVQIPDGTTEVLGLGLQQLHTGSGATVENIRPPDDEAAPSSSGSQQQLGSRHRRGRAVLNSVMAAAAAEGLQPLPSSPLQSAPASSGAAPPPSSPMNIAPPPGPVVNNNRTAEVVGREVLIAWLRSVSALSSSTIISNVSDDSATTSSTPQVISSTGIDAISRPSGGVNSAYLLGGAAAGGGDLDTVALDSSGRILQDGWEDRSGQSTGLRGNGTAANDHTVKQLGLLFVTDRRDLLLTLITAGIIMGGLTLGHLILNMLYKQLVNPNLLHPALQFPRFEMGMAGIVVAAVNFYACLALGGPASQRRESLAPALLTLGMLVLPYIMLVWWLTLCRFYLEEKQSSDDGASSGRSGPYHCTAVMSSK</sequence>
<comment type="caution">
    <text evidence="3">The sequence shown here is derived from an EMBL/GenBank/DDBJ whole genome shotgun (WGS) entry which is preliminary data.</text>
</comment>
<feature type="region of interest" description="Disordered" evidence="1">
    <location>
        <begin position="385"/>
        <end position="417"/>
    </location>
</feature>
<evidence type="ECO:0000313" key="4">
    <source>
        <dbReference type="Proteomes" id="UP001165080"/>
    </source>
</evidence>
<evidence type="ECO:0000313" key="3">
    <source>
        <dbReference type="EMBL" id="GLC56112.1"/>
    </source>
</evidence>
<evidence type="ECO:0000256" key="1">
    <source>
        <dbReference type="SAM" id="MobiDB-lite"/>
    </source>
</evidence>
<protein>
    <submittedName>
        <fullName evidence="3">Uncharacterized protein</fullName>
    </submittedName>
</protein>
<gene>
    <name evidence="3" type="primary">PLESTB001633</name>
    <name evidence="3" type="ORF">PLESTB_001065600</name>
</gene>
<keyword evidence="4" id="KW-1185">Reference proteome</keyword>
<keyword evidence="2" id="KW-0472">Membrane</keyword>
<feature type="compositionally biased region" description="Low complexity" evidence="1">
    <location>
        <begin position="352"/>
        <end position="361"/>
    </location>
</feature>
<keyword evidence="2" id="KW-0812">Transmembrane</keyword>
<feature type="compositionally biased region" description="Low complexity" evidence="1">
    <location>
        <begin position="385"/>
        <end position="400"/>
    </location>
</feature>
<reference evidence="3 4" key="1">
    <citation type="journal article" date="2023" name="Commun. Biol.">
        <title>Reorganization of the ancestral sex-determining regions during the evolution of trioecy in Pleodorina starrii.</title>
        <authorList>
            <person name="Takahashi K."/>
            <person name="Suzuki S."/>
            <person name="Kawai-Toyooka H."/>
            <person name="Yamamoto K."/>
            <person name="Hamaji T."/>
            <person name="Ootsuki R."/>
            <person name="Yamaguchi H."/>
            <person name="Kawachi M."/>
            <person name="Higashiyama T."/>
            <person name="Nozaki H."/>
        </authorList>
    </citation>
    <scope>NUCLEOTIDE SEQUENCE [LARGE SCALE GENOMIC DNA]</scope>
    <source>
        <strain evidence="3 4">NIES-4479</strain>
    </source>
</reference>
<proteinExistence type="predicted"/>
<evidence type="ECO:0000256" key="2">
    <source>
        <dbReference type="SAM" id="Phobius"/>
    </source>
</evidence>
<name>A0A9W6F4G4_9CHLO</name>
<feature type="transmembrane region" description="Helical" evidence="2">
    <location>
        <begin position="548"/>
        <end position="573"/>
    </location>
</feature>
<dbReference type="EMBL" id="BRXU01000014">
    <property type="protein sequence ID" value="GLC56112.1"/>
    <property type="molecule type" value="Genomic_DNA"/>
</dbReference>